<dbReference type="InterPro" id="IPR011001">
    <property type="entry name" value="Saposin-like"/>
</dbReference>
<evidence type="ECO:0000259" key="3">
    <source>
        <dbReference type="PROSITE" id="PS50015"/>
    </source>
</evidence>
<dbReference type="AlphaFoldDB" id="A0A4Z2DDP9"/>
<evidence type="ECO:0000256" key="2">
    <source>
        <dbReference type="SAM" id="SignalP"/>
    </source>
</evidence>
<dbReference type="PROSITE" id="PS50015">
    <property type="entry name" value="SAP_B"/>
    <property type="match status" value="1"/>
</dbReference>
<dbReference type="InterPro" id="IPR008139">
    <property type="entry name" value="SaposinB_dom"/>
</dbReference>
<proteinExistence type="predicted"/>
<feature type="chain" id="PRO_5033462757" description="Saposin B-type domain-containing protein" evidence="2">
    <location>
        <begin position="16"/>
        <end position="131"/>
    </location>
</feature>
<sequence length="131" mass="15015">MVLLMLIFIVFIVTGFNNVMNDESVQSSVLKSGPSDCHLLCELCTSIVNATKDLLENEQLIPEILKKLTPICYMLPKLHYRQMCYHIVNGGVIDWISKINEYMFCSYIKLCNNTIPCPDFEDIIFNQDVSN</sequence>
<gene>
    <name evidence="4" type="ORF">EWB00_002081</name>
</gene>
<organism evidence="4 5">
    <name type="scientific">Schistosoma japonicum</name>
    <name type="common">Blood fluke</name>
    <dbReference type="NCBI Taxonomy" id="6182"/>
    <lineage>
        <taxon>Eukaryota</taxon>
        <taxon>Metazoa</taxon>
        <taxon>Spiralia</taxon>
        <taxon>Lophotrochozoa</taxon>
        <taxon>Platyhelminthes</taxon>
        <taxon>Trematoda</taxon>
        <taxon>Digenea</taxon>
        <taxon>Strigeidida</taxon>
        <taxon>Schistosomatoidea</taxon>
        <taxon>Schistosomatidae</taxon>
        <taxon>Schistosoma</taxon>
    </lineage>
</organism>
<name>A0A4Z2DDP9_SCHJA</name>
<feature type="domain" description="Saposin B-type" evidence="3">
    <location>
        <begin position="37"/>
        <end position="121"/>
    </location>
</feature>
<dbReference type="Proteomes" id="UP000311919">
    <property type="component" value="Unassembled WGS sequence"/>
</dbReference>
<comment type="caution">
    <text evidence="4">The sequence shown here is derived from an EMBL/GenBank/DDBJ whole genome shotgun (WGS) entry which is preliminary data.</text>
</comment>
<dbReference type="SMART" id="SM00741">
    <property type="entry name" value="SapB"/>
    <property type="match status" value="1"/>
</dbReference>
<feature type="signal peptide" evidence="2">
    <location>
        <begin position="1"/>
        <end position="15"/>
    </location>
</feature>
<evidence type="ECO:0000313" key="4">
    <source>
        <dbReference type="EMBL" id="TNN14574.1"/>
    </source>
</evidence>
<evidence type="ECO:0000313" key="5">
    <source>
        <dbReference type="Proteomes" id="UP000311919"/>
    </source>
</evidence>
<keyword evidence="2" id="KW-0732">Signal</keyword>
<dbReference type="EMBL" id="SKCS01000171">
    <property type="protein sequence ID" value="TNN14574.1"/>
    <property type="molecule type" value="Genomic_DNA"/>
</dbReference>
<dbReference type="Gene3D" id="1.10.225.10">
    <property type="entry name" value="Saposin-like"/>
    <property type="match status" value="1"/>
</dbReference>
<dbReference type="EMBL" id="SKCS01000171">
    <property type="protein sequence ID" value="TNN14572.1"/>
    <property type="molecule type" value="Genomic_DNA"/>
</dbReference>
<evidence type="ECO:0000256" key="1">
    <source>
        <dbReference type="ARBA" id="ARBA00023157"/>
    </source>
</evidence>
<dbReference type="OrthoDB" id="6220018at2759"/>
<keyword evidence="1" id="KW-1015">Disulfide bond</keyword>
<keyword evidence="5" id="KW-1185">Reference proteome</keyword>
<accession>A0A4Z2DDP9</accession>
<reference evidence="4 5" key="1">
    <citation type="submission" date="2019-03" db="EMBL/GenBank/DDBJ databases">
        <title>An improved genome assembly of the fluke Schistosoma japonicum.</title>
        <authorList>
            <person name="Hu W."/>
            <person name="Luo F."/>
            <person name="Yin M."/>
            <person name="Mo X."/>
            <person name="Sun C."/>
            <person name="Wu Q."/>
            <person name="Zhu B."/>
            <person name="Xiang M."/>
            <person name="Wang J."/>
            <person name="Wang Y."/>
            <person name="Zhang T."/>
            <person name="Xu B."/>
            <person name="Zheng H."/>
            <person name="Feng Z."/>
        </authorList>
    </citation>
    <scope>NUCLEOTIDE SEQUENCE [LARGE SCALE GENOMIC DNA]</scope>
    <source>
        <strain evidence="4">HuSjv2</strain>
        <tissue evidence="4">Worms</tissue>
    </source>
</reference>
<dbReference type="SUPFAM" id="SSF47862">
    <property type="entry name" value="Saposin"/>
    <property type="match status" value="1"/>
</dbReference>
<protein>
    <recommendedName>
        <fullName evidence="3">Saposin B-type domain-containing protein</fullName>
    </recommendedName>
</protein>